<dbReference type="InterPro" id="IPR011598">
    <property type="entry name" value="bHLH_dom"/>
</dbReference>
<keyword evidence="3" id="KW-0804">Transcription</keyword>
<evidence type="ECO:0000256" key="1">
    <source>
        <dbReference type="ARBA" id="ARBA00004123"/>
    </source>
</evidence>
<feature type="region of interest" description="Disordered" evidence="5">
    <location>
        <begin position="538"/>
        <end position="562"/>
    </location>
</feature>
<dbReference type="OrthoDB" id="690068at2759"/>
<dbReference type="AlphaFoldDB" id="A0A504Z9Q9"/>
<dbReference type="PANTHER" id="PTHR46117:SF3">
    <property type="entry name" value="FI24210P1"/>
    <property type="match status" value="1"/>
</dbReference>
<dbReference type="GO" id="GO:0000978">
    <property type="term" value="F:RNA polymerase II cis-regulatory region sequence-specific DNA binding"/>
    <property type="evidence" value="ECO:0007669"/>
    <property type="project" value="TreeGrafter"/>
</dbReference>
<dbReference type="Gene3D" id="4.10.280.10">
    <property type="entry name" value="Helix-loop-helix DNA-binding domain"/>
    <property type="match status" value="1"/>
</dbReference>
<feature type="compositionally biased region" description="Low complexity" evidence="5">
    <location>
        <begin position="317"/>
        <end position="326"/>
    </location>
</feature>
<dbReference type="PANTHER" id="PTHR46117">
    <property type="entry name" value="FI24210P1"/>
    <property type="match status" value="1"/>
</dbReference>
<feature type="compositionally biased region" description="Polar residues" evidence="5">
    <location>
        <begin position="370"/>
        <end position="380"/>
    </location>
</feature>
<feature type="region of interest" description="Disordered" evidence="5">
    <location>
        <begin position="826"/>
        <end position="845"/>
    </location>
</feature>
<evidence type="ECO:0000256" key="5">
    <source>
        <dbReference type="SAM" id="MobiDB-lite"/>
    </source>
</evidence>
<accession>A0A504Z9Q9</accession>
<dbReference type="SUPFAM" id="SSF47459">
    <property type="entry name" value="HLH, helix-loop-helix DNA-binding domain"/>
    <property type="match status" value="1"/>
</dbReference>
<evidence type="ECO:0000259" key="6">
    <source>
        <dbReference type="PROSITE" id="PS50888"/>
    </source>
</evidence>
<feature type="region of interest" description="Disordered" evidence="5">
    <location>
        <begin position="199"/>
        <end position="235"/>
    </location>
</feature>
<keyword evidence="4" id="KW-0539">Nucleus</keyword>
<dbReference type="GO" id="GO:0000981">
    <property type="term" value="F:DNA-binding transcription factor activity, RNA polymerase II-specific"/>
    <property type="evidence" value="ECO:0007669"/>
    <property type="project" value="TreeGrafter"/>
</dbReference>
<dbReference type="GO" id="GO:0005634">
    <property type="term" value="C:nucleus"/>
    <property type="evidence" value="ECO:0007669"/>
    <property type="project" value="UniProtKB-SubCell"/>
</dbReference>
<feature type="region of interest" description="Disordered" evidence="5">
    <location>
        <begin position="369"/>
        <end position="443"/>
    </location>
</feature>
<dbReference type="Pfam" id="PF00010">
    <property type="entry name" value="HLH"/>
    <property type="match status" value="1"/>
</dbReference>
<keyword evidence="8" id="KW-1185">Reference proteome</keyword>
<dbReference type="GO" id="GO:0046983">
    <property type="term" value="F:protein dimerization activity"/>
    <property type="evidence" value="ECO:0007669"/>
    <property type="project" value="InterPro"/>
</dbReference>
<keyword evidence="2" id="KW-0805">Transcription regulation</keyword>
<dbReference type="SMART" id="SM00353">
    <property type="entry name" value="HLH"/>
    <property type="match status" value="1"/>
</dbReference>
<dbReference type="CDD" id="cd11396">
    <property type="entry name" value="bHLHzip_USF"/>
    <property type="match status" value="1"/>
</dbReference>
<name>A0A504Z9Q9_FASGI</name>
<comment type="subcellular location">
    <subcellularLocation>
        <location evidence="1">Nucleus</location>
    </subcellularLocation>
</comment>
<feature type="compositionally biased region" description="Low complexity" evidence="5">
    <location>
        <begin position="423"/>
        <end position="439"/>
    </location>
</feature>
<reference evidence="7 8" key="1">
    <citation type="submission" date="2019-04" db="EMBL/GenBank/DDBJ databases">
        <title>Annotation for the trematode Fasciola gigantica.</title>
        <authorList>
            <person name="Choi Y.-J."/>
        </authorList>
    </citation>
    <scope>NUCLEOTIDE SEQUENCE [LARGE SCALE GENOMIC DNA]</scope>
    <source>
        <strain evidence="7">Uganda_cow_1</strain>
    </source>
</reference>
<dbReference type="InterPro" id="IPR036638">
    <property type="entry name" value="HLH_DNA-bd_sf"/>
</dbReference>
<evidence type="ECO:0000313" key="7">
    <source>
        <dbReference type="EMBL" id="TPP67397.1"/>
    </source>
</evidence>
<feature type="compositionally biased region" description="Low complexity" evidence="5">
    <location>
        <begin position="199"/>
        <end position="210"/>
    </location>
</feature>
<dbReference type="InterPro" id="IPR051732">
    <property type="entry name" value="USF"/>
</dbReference>
<organism evidence="7 8">
    <name type="scientific">Fasciola gigantica</name>
    <name type="common">Giant liver fluke</name>
    <dbReference type="NCBI Taxonomy" id="46835"/>
    <lineage>
        <taxon>Eukaryota</taxon>
        <taxon>Metazoa</taxon>
        <taxon>Spiralia</taxon>
        <taxon>Lophotrochozoa</taxon>
        <taxon>Platyhelminthes</taxon>
        <taxon>Trematoda</taxon>
        <taxon>Digenea</taxon>
        <taxon>Plagiorchiida</taxon>
        <taxon>Echinostomata</taxon>
        <taxon>Echinostomatoidea</taxon>
        <taxon>Fasciolidae</taxon>
        <taxon>Fasciola</taxon>
    </lineage>
</organism>
<feature type="region of interest" description="Disordered" evidence="5">
    <location>
        <begin position="1198"/>
        <end position="1223"/>
    </location>
</feature>
<feature type="region of interest" description="Disordered" evidence="5">
    <location>
        <begin position="135"/>
        <end position="156"/>
    </location>
</feature>
<proteinExistence type="predicted"/>
<feature type="domain" description="BHLH" evidence="6">
    <location>
        <begin position="948"/>
        <end position="1002"/>
    </location>
</feature>
<feature type="region of interest" description="Disordered" evidence="5">
    <location>
        <begin position="81"/>
        <end position="118"/>
    </location>
</feature>
<evidence type="ECO:0000313" key="8">
    <source>
        <dbReference type="Proteomes" id="UP000316759"/>
    </source>
</evidence>
<dbReference type="Proteomes" id="UP000316759">
    <property type="component" value="Unassembled WGS sequence"/>
</dbReference>
<dbReference type="STRING" id="46835.A0A504Z9Q9"/>
<dbReference type="PROSITE" id="PS50888">
    <property type="entry name" value="BHLH"/>
    <property type="match status" value="1"/>
</dbReference>
<evidence type="ECO:0000256" key="2">
    <source>
        <dbReference type="ARBA" id="ARBA00023015"/>
    </source>
</evidence>
<feature type="compositionally biased region" description="Polar residues" evidence="5">
    <location>
        <begin position="211"/>
        <end position="224"/>
    </location>
</feature>
<evidence type="ECO:0000256" key="3">
    <source>
        <dbReference type="ARBA" id="ARBA00023163"/>
    </source>
</evidence>
<sequence length="1223" mass="125066">MEQYDVYSSRVGLNETAISLPRTHTKLKRDKEDYLDDGIKFPAIKVPRQSLLNTDNVNVPNHSDPGSMSVLPRLLRTMANGSCRDPPGAVVNSTNTVGSNMAPASSLTANPSTTSTGVESGTLAAAAAAAAAASVAPGNPDTDSSSSSSSSSSSFISPLSSGSSSSSLISFLSPGGQLGPVASAVAAAAALSTPTNITTITTNNSHNQNTDHNQANSLNVSVSDSHPGHDAPESSGLVTLATASSLIEQEWLARAAFASSASSTEELNHTMSAISTSCVNAATTITTSNTASVHVSSSSPPPSTNDLVALAVEHSSSDPGGSASPPLLFKTLTSTHSPQTQLNGSATTTPVTRAVLDFHSFAAFIRETQKQCSSRSTPTTPLELPLNSMFPASGTTNTSEPSQTTPPCARESRPCSPPRLAYSSTPVTTTTSTEALSPTQPVAQSVPGEALLIADALSSDGHCLAMDSSSGASQTPTAFISLQPAAGSILSSSDLHQLMASGEFMSSAARQTLLGQSPDGSTRQLYLLVPSDCPVIMSRTSANQPGSTTLTSAPSPLLNSTGATSAPILEAISPGVEPDESCDSLPPALPNNHVQTITNTSQSVHVALPAQLAGAVLAPMSSATTTALSTLIAGLEVRSQPSQQSRYSNPTTAPVTWPTNTERANVQTTDSVLHNSSRVRLPLNIPGVTISESGRLLSTEHSSGYSNASTINGVSSLLGAIKSDPDMYTPNGHPYASLVEDVTRFRSYPTYVQSGTHQVPIASVRAAPIPTVSTTGATNTVFFQPDLSASLLLPPTQSTLVSRAVSTGGPVAGGDTTGLITNNANGSANSGNSNGGGSNGGHLMQSNALSRTNLAFQTAVGVTASSTASSGASSVVSVAAASPSTLMASNGKTNGQLDDCRRNMTGTLLSAAAAAVVVSTAAPNGNGHVDPGPATFLEHLNPESKDMRRRVSHNEVERRRRDRINTWISELYKLLPPDEQAKSQYQSKGVVLKGVCEYFQNVDSMLKAANAAVEQTRVENGLLRQRVHDLEQENQLLSASLQLGAAAAAVRLRHRQPRLAGILHSDETVVNGAAGVDGVATMKDSVDPAVGSADYPASVTVFTMGGNTDYGNANINTGNNGPSACTGTHTSSFTQAPPSAAVPISTNTGTGFTTNSVNNTGTGAPNPSSTGSVCTGATATAVFVSTPGTGTGSVLLNPNAGRPPTLTLPSLDMVANHSDARTD</sequence>
<protein>
    <submittedName>
        <fullName evidence="7">Putative Upstream transcription factor 1 usf1</fullName>
    </submittedName>
</protein>
<feature type="region of interest" description="Disordered" evidence="5">
    <location>
        <begin position="314"/>
        <end position="348"/>
    </location>
</feature>
<feature type="compositionally biased region" description="Polar residues" evidence="5">
    <location>
        <begin position="91"/>
        <end position="118"/>
    </location>
</feature>
<dbReference type="EMBL" id="SUNJ01000732">
    <property type="protein sequence ID" value="TPP67397.1"/>
    <property type="molecule type" value="Genomic_DNA"/>
</dbReference>
<comment type="caution">
    <text evidence="7">The sequence shown here is derived from an EMBL/GenBank/DDBJ whole genome shotgun (WGS) entry which is preliminary data.</text>
</comment>
<evidence type="ECO:0000256" key="4">
    <source>
        <dbReference type="ARBA" id="ARBA00023242"/>
    </source>
</evidence>
<gene>
    <name evidence="7" type="ORF">FGIG_02023</name>
</gene>
<feature type="compositionally biased region" description="Low complexity" evidence="5">
    <location>
        <begin position="144"/>
        <end position="156"/>
    </location>
</feature>
<feature type="compositionally biased region" description="Polar residues" evidence="5">
    <location>
        <begin position="331"/>
        <end position="348"/>
    </location>
</feature>
<feature type="compositionally biased region" description="Polar residues" evidence="5">
    <location>
        <begin position="393"/>
        <end position="406"/>
    </location>
</feature>